<keyword evidence="3 4" id="KW-0067">ATP-binding</keyword>
<dbReference type="GO" id="GO:0016887">
    <property type="term" value="F:ATP hydrolysis activity"/>
    <property type="evidence" value="ECO:0007669"/>
    <property type="project" value="InterPro"/>
</dbReference>
<dbReference type="InterPro" id="IPR003439">
    <property type="entry name" value="ABC_transporter-like_ATP-bd"/>
</dbReference>
<dbReference type="PANTHER" id="PTHR42781">
    <property type="entry name" value="SPERMIDINE/PUTRESCINE IMPORT ATP-BINDING PROTEIN POTA"/>
    <property type="match status" value="1"/>
</dbReference>
<dbReference type="OrthoDB" id="9802264at2"/>
<dbReference type="Proteomes" id="UP000265562">
    <property type="component" value="Chromosome"/>
</dbReference>
<keyword evidence="5" id="KW-1185">Reference proteome</keyword>
<reference evidence="4 5" key="1">
    <citation type="submission" date="2018-09" db="EMBL/GenBank/DDBJ databases">
        <title>Genome sequencing of Lachnoanaerobaculum umeaense DSM 23576.</title>
        <authorList>
            <person name="Kook J.-K."/>
            <person name="Park S.-N."/>
            <person name="Lim Y.K."/>
        </authorList>
    </citation>
    <scope>NUCLEOTIDE SEQUENCE [LARGE SCALE GENOMIC DNA]</scope>
    <source>
        <strain evidence="5">DSM 23576 \ CCUG 58757</strain>
    </source>
</reference>
<accession>A0A385Q3N4</accession>
<keyword evidence="2" id="KW-0547">Nucleotide-binding</keyword>
<evidence type="ECO:0000313" key="5">
    <source>
        <dbReference type="Proteomes" id="UP000265562"/>
    </source>
</evidence>
<dbReference type="PROSITE" id="PS00211">
    <property type="entry name" value="ABC_TRANSPORTER_1"/>
    <property type="match status" value="1"/>
</dbReference>
<dbReference type="AlphaFoldDB" id="A0A385Q3N4"/>
<dbReference type="InterPro" id="IPR017871">
    <property type="entry name" value="ABC_transporter-like_CS"/>
</dbReference>
<evidence type="ECO:0000313" key="4">
    <source>
        <dbReference type="EMBL" id="AYB00325.1"/>
    </source>
</evidence>
<sequence>MLELNIKKKLNNFTLDIECKLDSNRIGILGGSGAGKSMILKMLAGIEKPDKGYIKLDDRLLFDSEKKIDIKPKDRHIGYCFQNYALFPNLTVYENIVIGLSKYERADADKFLEKFELTKIKDSKPNKISGGQAARVAMARILIRKPKALLFDEAFSALDIYLRDHIQEEIAQILEDFEGSAIFVSHSRDEVYRLCDSTIVIDTGKISNLGNTKKIFKFPETKITAILTGCKNISDIRYISDNTIEAIDWGIKFKFLKELPKDINAIGIRAHEFVPIWEEAGTNLIEFKLKSRAKLPFEDNYYLYTKGSSDITWLVQKDIKEKINSRGLPKFLQIDEENILLLK</sequence>
<proteinExistence type="predicted"/>
<protein>
    <submittedName>
        <fullName evidence="4">ATP-binding cassette domain-containing protein</fullName>
    </submittedName>
</protein>
<dbReference type="RefSeq" id="WP_111524910.1">
    <property type="nucleotide sequence ID" value="NZ_CP032364.1"/>
</dbReference>
<dbReference type="SUPFAM" id="SSF52540">
    <property type="entry name" value="P-loop containing nucleoside triphosphate hydrolases"/>
    <property type="match status" value="1"/>
</dbReference>
<keyword evidence="1" id="KW-0813">Transport</keyword>
<dbReference type="InterPro" id="IPR027417">
    <property type="entry name" value="P-loop_NTPase"/>
</dbReference>
<organism evidence="4 5">
    <name type="scientific">Lachnoanaerobaculum umeaense</name>
    <dbReference type="NCBI Taxonomy" id="617123"/>
    <lineage>
        <taxon>Bacteria</taxon>
        <taxon>Bacillati</taxon>
        <taxon>Bacillota</taxon>
        <taxon>Clostridia</taxon>
        <taxon>Lachnospirales</taxon>
        <taxon>Lachnospiraceae</taxon>
        <taxon>Lachnoanaerobaculum</taxon>
    </lineage>
</organism>
<dbReference type="KEGG" id="lua:D4A81_10510"/>
<dbReference type="GO" id="GO:0005524">
    <property type="term" value="F:ATP binding"/>
    <property type="evidence" value="ECO:0007669"/>
    <property type="project" value="UniProtKB-KW"/>
</dbReference>
<dbReference type="Pfam" id="PF00005">
    <property type="entry name" value="ABC_tran"/>
    <property type="match status" value="1"/>
</dbReference>
<evidence type="ECO:0000256" key="2">
    <source>
        <dbReference type="ARBA" id="ARBA00022741"/>
    </source>
</evidence>
<dbReference type="PROSITE" id="PS50893">
    <property type="entry name" value="ABC_TRANSPORTER_2"/>
    <property type="match status" value="1"/>
</dbReference>
<dbReference type="InterPro" id="IPR050093">
    <property type="entry name" value="ABC_SmlMolc_Importer"/>
</dbReference>
<dbReference type="InterPro" id="IPR003593">
    <property type="entry name" value="AAA+_ATPase"/>
</dbReference>
<dbReference type="PANTHER" id="PTHR42781:SF4">
    <property type="entry name" value="SPERMIDINE_PUTRESCINE IMPORT ATP-BINDING PROTEIN POTA"/>
    <property type="match status" value="1"/>
</dbReference>
<dbReference type="EMBL" id="CP032364">
    <property type="protein sequence ID" value="AYB00325.1"/>
    <property type="molecule type" value="Genomic_DNA"/>
</dbReference>
<dbReference type="Gene3D" id="3.40.50.300">
    <property type="entry name" value="P-loop containing nucleotide triphosphate hydrolases"/>
    <property type="match status" value="1"/>
</dbReference>
<name>A0A385Q3N4_9FIRM</name>
<evidence type="ECO:0000256" key="1">
    <source>
        <dbReference type="ARBA" id="ARBA00022448"/>
    </source>
</evidence>
<gene>
    <name evidence="4" type="ORF">D4A81_10510</name>
</gene>
<evidence type="ECO:0000256" key="3">
    <source>
        <dbReference type="ARBA" id="ARBA00022840"/>
    </source>
</evidence>
<dbReference type="SMART" id="SM00382">
    <property type="entry name" value="AAA"/>
    <property type="match status" value="1"/>
</dbReference>